<comment type="subcellular location">
    <subcellularLocation>
        <location evidence="1">Cell membrane</location>
        <topology evidence="1">Multi-pass membrane protein</topology>
    </subcellularLocation>
</comment>
<keyword evidence="6 7" id="KW-0472">Membrane</keyword>
<dbReference type="InterPro" id="IPR050601">
    <property type="entry name" value="CPA3_antiporter_subunitC"/>
</dbReference>
<protein>
    <submittedName>
        <fullName evidence="8">Cation:proton antiporter subunit C</fullName>
    </submittedName>
</protein>
<accession>A0A849CER2</accession>
<keyword evidence="9" id="KW-1185">Reference proteome</keyword>
<dbReference type="Gene3D" id="1.10.287.3510">
    <property type="match status" value="1"/>
</dbReference>
<keyword evidence="4 7" id="KW-0812">Transmembrane</keyword>
<evidence type="ECO:0000256" key="2">
    <source>
        <dbReference type="ARBA" id="ARBA00010388"/>
    </source>
</evidence>
<comment type="similarity">
    <text evidence="2">Belongs to the CPA3 antiporters (TC 2.A.63) subunit C family.</text>
</comment>
<evidence type="ECO:0000256" key="3">
    <source>
        <dbReference type="ARBA" id="ARBA00022475"/>
    </source>
</evidence>
<dbReference type="NCBIfam" id="NF005624">
    <property type="entry name" value="PRK07375.2-3"/>
    <property type="match status" value="1"/>
</dbReference>
<dbReference type="AlphaFoldDB" id="A0A849CER2"/>
<dbReference type="PANTHER" id="PTHR34583:SF2">
    <property type="entry name" value="ANTIPORTER SUBUNIT MNHC2-RELATED"/>
    <property type="match status" value="1"/>
</dbReference>
<sequence length="123" mass="13174">MTAPNYVYLFIFALMMIGLYTVISHGNLLKKLIGLSLFQVSVFMLYISVGKVDNGRAPIVRDDAVTVYSNPLPHVLILTAIVVGVATTALGLALAVRIFEAYGSIEESEILERDATGADSGAP</sequence>
<reference evidence="8 9" key="1">
    <citation type="submission" date="2020-05" db="EMBL/GenBank/DDBJ databases">
        <title>MicrobeNet Type strains.</title>
        <authorList>
            <person name="Nicholson A.C."/>
        </authorList>
    </citation>
    <scope>NUCLEOTIDE SEQUENCE [LARGE SCALE GENOMIC DNA]</scope>
    <source>
        <strain evidence="8 9">JCM 3224</strain>
    </source>
</reference>
<gene>
    <name evidence="8" type="ORF">HLB23_35925</name>
</gene>
<proteinExistence type="inferred from homology"/>
<feature type="transmembrane region" description="Helical" evidence="7">
    <location>
        <begin position="72"/>
        <end position="96"/>
    </location>
</feature>
<evidence type="ECO:0000256" key="6">
    <source>
        <dbReference type="ARBA" id="ARBA00023136"/>
    </source>
</evidence>
<comment type="caution">
    <text evidence="8">The sequence shown here is derived from an EMBL/GenBank/DDBJ whole genome shotgun (WGS) entry which is preliminary data.</text>
</comment>
<dbReference type="NCBIfam" id="NF005621">
    <property type="entry name" value="PRK07375.1-6"/>
    <property type="match status" value="1"/>
</dbReference>
<name>A0A849CER2_9NOCA</name>
<keyword evidence="3" id="KW-1003">Cell membrane</keyword>
<evidence type="ECO:0000256" key="7">
    <source>
        <dbReference type="SAM" id="Phobius"/>
    </source>
</evidence>
<organism evidence="8 9">
    <name type="scientific">Nocardia uniformis</name>
    <dbReference type="NCBI Taxonomy" id="53432"/>
    <lineage>
        <taxon>Bacteria</taxon>
        <taxon>Bacillati</taxon>
        <taxon>Actinomycetota</taxon>
        <taxon>Actinomycetes</taxon>
        <taxon>Mycobacteriales</taxon>
        <taxon>Nocardiaceae</taxon>
        <taxon>Nocardia</taxon>
    </lineage>
</organism>
<keyword evidence="5 7" id="KW-1133">Transmembrane helix</keyword>
<dbReference type="Pfam" id="PF00420">
    <property type="entry name" value="Oxidored_q2"/>
    <property type="match status" value="1"/>
</dbReference>
<evidence type="ECO:0000313" key="8">
    <source>
        <dbReference type="EMBL" id="NNH75180.1"/>
    </source>
</evidence>
<dbReference type="Proteomes" id="UP000586827">
    <property type="component" value="Unassembled WGS sequence"/>
</dbReference>
<dbReference type="RefSeq" id="WP_067527136.1">
    <property type="nucleotide sequence ID" value="NZ_JABELX010000019.1"/>
</dbReference>
<dbReference type="InterPro" id="IPR039428">
    <property type="entry name" value="NUOK/Mnh_C1-like"/>
</dbReference>
<dbReference type="EMBL" id="JABELX010000019">
    <property type="protein sequence ID" value="NNH75180.1"/>
    <property type="molecule type" value="Genomic_DNA"/>
</dbReference>
<feature type="transmembrane region" description="Helical" evidence="7">
    <location>
        <begin position="6"/>
        <end position="23"/>
    </location>
</feature>
<evidence type="ECO:0000256" key="5">
    <source>
        <dbReference type="ARBA" id="ARBA00022989"/>
    </source>
</evidence>
<evidence type="ECO:0000313" key="9">
    <source>
        <dbReference type="Proteomes" id="UP000586827"/>
    </source>
</evidence>
<evidence type="ECO:0000256" key="1">
    <source>
        <dbReference type="ARBA" id="ARBA00004651"/>
    </source>
</evidence>
<dbReference type="PANTHER" id="PTHR34583">
    <property type="entry name" value="ANTIPORTER SUBUNIT MNHC2-RELATED"/>
    <property type="match status" value="1"/>
</dbReference>
<evidence type="ECO:0000256" key="4">
    <source>
        <dbReference type="ARBA" id="ARBA00022692"/>
    </source>
</evidence>
<dbReference type="GO" id="GO:0005886">
    <property type="term" value="C:plasma membrane"/>
    <property type="evidence" value="ECO:0007669"/>
    <property type="project" value="UniProtKB-SubCell"/>
</dbReference>